<feature type="domain" description="Thioredoxin" evidence="1">
    <location>
        <begin position="6"/>
        <end position="72"/>
    </location>
</feature>
<evidence type="ECO:0000313" key="2">
    <source>
        <dbReference type="EMBL" id="QHT07475.1"/>
    </source>
</evidence>
<dbReference type="EMBL" id="MN739481">
    <property type="protein sequence ID" value="QHT07475.1"/>
    <property type="molecule type" value="Genomic_DNA"/>
</dbReference>
<organism evidence="2">
    <name type="scientific">viral metagenome</name>
    <dbReference type="NCBI Taxonomy" id="1070528"/>
    <lineage>
        <taxon>unclassified sequences</taxon>
        <taxon>metagenomes</taxon>
        <taxon>organismal metagenomes</taxon>
    </lineage>
</organism>
<name>A0A6C0CVE1_9ZZZZ</name>
<dbReference type="InterPro" id="IPR036249">
    <property type="entry name" value="Thioredoxin-like_sf"/>
</dbReference>
<evidence type="ECO:0000259" key="1">
    <source>
        <dbReference type="Pfam" id="PF00085"/>
    </source>
</evidence>
<protein>
    <recommendedName>
        <fullName evidence="1">Thioredoxin domain-containing protein</fullName>
    </recommendedName>
</protein>
<dbReference type="InterPro" id="IPR013766">
    <property type="entry name" value="Thioredoxin_domain"/>
</dbReference>
<dbReference type="Gene3D" id="3.40.30.10">
    <property type="entry name" value="Glutaredoxin"/>
    <property type="match status" value="1"/>
</dbReference>
<proteinExistence type="predicted"/>
<accession>A0A6C0CVE1</accession>
<dbReference type="SUPFAM" id="SSF52833">
    <property type="entry name" value="Thioredoxin-like"/>
    <property type="match status" value="1"/>
</dbReference>
<reference evidence="2" key="1">
    <citation type="journal article" date="2020" name="Nature">
        <title>Giant virus diversity and host interactions through global metagenomics.</title>
        <authorList>
            <person name="Schulz F."/>
            <person name="Roux S."/>
            <person name="Paez-Espino D."/>
            <person name="Jungbluth S."/>
            <person name="Walsh D.A."/>
            <person name="Denef V.J."/>
            <person name="McMahon K.D."/>
            <person name="Konstantinidis K.T."/>
            <person name="Eloe-Fadrosh E.A."/>
            <person name="Kyrpides N.C."/>
            <person name="Woyke T."/>
        </authorList>
    </citation>
    <scope>NUCLEOTIDE SEQUENCE</scope>
    <source>
        <strain evidence="2">GVMAG-M-3300021963-12</strain>
    </source>
</reference>
<sequence>MSAYIFSSPTCPPCTALKPVFEELKEEFSTLQWKHVNIKNDPDGLTQQYGVKVVPTLVTVSSAGVIQSHSGTNIAGYYRILRQTS</sequence>
<dbReference type="AlphaFoldDB" id="A0A6C0CVE1"/>
<dbReference type="CDD" id="cd02947">
    <property type="entry name" value="TRX_family"/>
    <property type="match status" value="1"/>
</dbReference>
<dbReference type="Pfam" id="PF00085">
    <property type="entry name" value="Thioredoxin"/>
    <property type="match status" value="1"/>
</dbReference>